<dbReference type="Proteomes" id="UP000249130">
    <property type="component" value="Unassembled WGS sequence"/>
</dbReference>
<name>A0A327KYH1_9BRAD</name>
<reference evidence="2 3" key="1">
    <citation type="submission" date="2017-07" db="EMBL/GenBank/DDBJ databases">
        <title>Draft Genome Sequences of Select Purple Nonsulfur Bacteria.</title>
        <authorList>
            <person name="Lasarre B."/>
            <person name="Mckinlay J.B."/>
        </authorList>
    </citation>
    <scope>NUCLEOTIDE SEQUENCE [LARGE SCALE GENOMIC DNA]</scope>
    <source>
        <strain evidence="2 3">DSM 5909</strain>
    </source>
</reference>
<accession>A0A327KYH1</accession>
<evidence type="ECO:0000313" key="2">
    <source>
        <dbReference type="EMBL" id="RAI42803.1"/>
    </source>
</evidence>
<keyword evidence="3" id="KW-1185">Reference proteome</keyword>
<feature type="compositionally biased region" description="Low complexity" evidence="1">
    <location>
        <begin position="9"/>
        <end position="20"/>
    </location>
</feature>
<gene>
    <name evidence="2" type="ORF">CH341_17570</name>
</gene>
<feature type="region of interest" description="Disordered" evidence="1">
    <location>
        <begin position="1"/>
        <end position="20"/>
    </location>
</feature>
<evidence type="ECO:0000313" key="3">
    <source>
        <dbReference type="Proteomes" id="UP000249130"/>
    </source>
</evidence>
<evidence type="ECO:0000256" key="1">
    <source>
        <dbReference type="SAM" id="MobiDB-lite"/>
    </source>
</evidence>
<comment type="caution">
    <text evidence="2">The sequence shown here is derived from an EMBL/GenBank/DDBJ whole genome shotgun (WGS) entry which is preliminary data.</text>
</comment>
<proteinExistence type="predicted"/>
<organism evidence="2 3">
    <name type="scientific">Rhodoplanes roseus</name>
    <dbReference type="NCBI Taxonomy" id="29409"/>
    <lineage>
        <taxon>Bacteria</taxon>
        <taxon>Pseudomonadati</taxon>
        <taxon>Pseudomonadota</taxon>
        <taxon>Alphaproteobacteria</taxon>
        <taxon>Hyphomicrobiales</taxon>
        <taxon>Nitrobacteraceae</taxon>
        <taxon>Rhodoplanes</taxon>
    </lineage>
</organism>
<dbReference type="RefSeq" id="WP_111420317.1">
    <property type="nucleotide sequence ID" value="NZ_NPEX01000125.1"/>
</dbReference>
<dbReference type="EMBL" id="NPEX01000125">
    <property type="protein sequence ID" value="RAI42803.1"/>
    <property type="molecule type" value="Genomic_DNA"/>
</dbReference>
<protein>
    <submittedName>
        <fullName evidence="2">Uncharacterized protein</fullName>
    </submittedName>
</protein>
<sequence length="61" mass="6646">MATTETNLTETGSSRTESTETNLTGMFAKMDGEQLLAVYEQAQANGDTEIVAALDAWMERD</sequence>
<dbReference type="AlphaFoldDB" id="A0A327KYH1"/>